<reference evidence="1 2" key="1">
    <citation type="submission" date="2023-12" db="EMBL/GenBank/DDBJ databases">
        <title>Baltic Sea Cyanobacteria.</title>
        <authorList>
            <person name="Delbaje E."/>
            <person name="Fewer D.P."/>
            <person name="Shishido T.K."/>
        </authorList>
    </citation>
    <scope>NUCLEOTIDE SEQUENCE [LARGE SCALE GENOMIC DNA]</scope>
    <source>
        <strain evidence="1 2">UHCC 0139</strain>
    </source>
</reference>
<dbReference type="RefSeq" id="WP_323306564.1">
    <property type="nucleotide sequence ID" value="NZ_JAYGHX010000013.1"/>
</dbReference>
<comment type="caution">
    <text evidence="1">The sequence shown here is derived from an EMBL/GenBank/DDBJ whole genome shotgun (WGS) entry which is preliminary data.</text>
</comment>
<accession>A0ABU5RXV8</accession>
<dbReference type="Proteomes" id="UP001304461">
    <property type="component" value="Unassembled WGS sequence"/>
</dbReference>
<gene>
    <name evidence="1" type="ORF">VB738_15275</name>
</gene>
<evidence type="ECO:0000313" key="2">
    <source>
        <dbReference type="Proteomes" id="UP001304461"/>
    </source>
</evidence>
<proteinExistence type="predicted"/>
<organism evidence="1 2">
    <name type="scientific">Cyanobium gracile UHCC 0139</name>
    <dbReference type="NCBI Taxonomy" id="3110308"/>
    <lineage>
        <taxon>Bacteria</taxon>
        <taxon>Bacillati</taxon>
        <taxon>Cyanobacteriota</taxon>
        <taxon>Cyanophyceae</taxon>
        <taxon>Synechococcales</taxon>
        <taxon>Prochlorococcaceae</taxon>
        <taxon>Cyanobium</taxon>
    </lineage>
</organism>
<protein>
    <submittedName>
        <fullName evidence="1">Uncharacterized protein</fullName>
    </submittedName>
</protein>
<dbReference type="EMBL" id="JAYGHX010000013">
    <property type="protein sequence ID" value="MEA5392624.1"/>
    <property type="molecule type" value="Genomic_DNA"/>
</dbReference>
<sequence>MAHALVFVLAPEGALPGDGAAWADLLAAQRLGVGSGIALRMFRTTTPPERSLDELVASGQANVSGADPFVPLRSDPCREDLTSPEETGSVRRLICDALVPHLEPRSLWLGAYELSGPEQQGRTGHPADRLAVASIRCLDQFSLREADNETCWFYPTENGDYLCWENQRSLELSPGYPADPCVQPESIPYQRSDLRLLWSLMADDQALTCVGLTYQRRRIEWPVTASDPEPFATWTAFRVDSMADDNYRETSSITVFPS</sequence>
<evidence type="ECO:0000313" key="1">
    <source>
        <dbReference type="EMBL" id="MEA5392624.1"/>
    </source>
</evidence>
<name>A0ABU5RXV8_9CYAN</name>
<keyword evidence="2" id="KW-1185">Reference proteome</keyword>